<dbReference type="GO" id="GO:0015074">
    <property type="term" value="P:DNA integration"/>
    <property type="evidence" value="ECO:0007669"/>
    <property type="project" value="UniProtKB-KW"/>
</dbReference>
<name>A0A9Q3D5E4_9BASI</name>
<keyword evidence="2" id="KW-0548">Nucleotidyltransferase</keyword>
<keyword evidence="17" id="KW-1185">Reference proteome</keyword>
<protein>
    <recommendedName>
        <fullName evidence="15">Integrase catalytic domain-containing protein</fullName>
    </recommendedName>
</protein>
<organism evidence="16 17">
    <name type="scientific">Austropuccinia psidii MF-1</name>
    <dbReference type="NCBI Taxonomy" id="1389203"/>
    <lineage>
        <taxon>Eukaryota</taxon>
        <taxon>Fungi</taxon>
        <taxon>Dikarya</taxon>
        <taxon>Basidiomycota</taxon>
        <taxon>Pucciniomycotina</taxon>
        <taxon>Pucciniomycetes</taxon>
        <taxon>Pucciniales</taxon>
        <taxon>Sphaerophragmiaceae</taxon>
        <taxon>Austropuccinia</taxon>
    </lineage>
</organism>
<dbReference type="Proteomes" id="UP000765509">
    <property type="component" value="Unassembled WGS sequence"/>
</dbReference>
<dbReference type="OrthoDB" id="2186513at2759"/>
<keyword evidence="5" id="KW-0255">Endonuclease</keyword>
<evidence type="ECO:0000259" key="15">
    <source>
        <dbReference type="PROSITE" id="PS50994"/>
    </source>
</evidence>
<evidence type="ECO:0000256" key="9">
    <source>
        <dbReference type="ARBA" id="ARBA00022908"/>
    </source>
</evidence>
<evidence type="ECO:0000256" key="11">
    <source>
        <dbReference type="ARBA" id="ARBA00022932"/>
    </source>
</evidence>
<keyword evidence="9" id="KW-0229">DNA integration</keyword>
<dbReference type="SUPFAM" id="SSF53098">
    <property type="entry name" value="Ribonuclease H-like"/>
    <property type="match status" value="1"/>
</dbReference>
<keyword evidence="11" id="KW-0808">Transferase</keyword>
<feature type="domain" description="Integrase catalytic" evidence="15">
    <location>
        <begin position="1"/>
        <end position="132"/>
    </location>
</feature>
<dbReference type="Gene3D" id="3.30.420.10">
    <property type="entry name" value="Ribonuclease H-like superfamily/Ribonuclease H"/>
    <property type="match status" value="1"/>
</dbReference>
<keyword evidence="3" id="KW-0540">Nuclease</keyword>
<evidence type="ECO:0000256" key="4">
    <source>
        <dbReference type="ARBA" id="ARBA00022723"/>
    </source>
</evidence>
<accession>A0A9Q3D5E4</accession>
<proteinExistence type="predicted"/>
<comment type="caution">
    <text evidence="16">The sequence shown here is derived from an EMBL/GenBank/DDBJ whole genome shotgun (WGS) entry which is preliminary data.</text>
</comment>
<reference evidence="16" key="1">
    <citation type="submission" date="2021-03" db="EMBL/GenBank/DDBJ databases">
        <title>Draft genome sequence of rust myrtle Austropuccinia psidii MF-1, a brazilian biotype.</title>
        <authorList>
            <person name="Quecine M.C."/>
            <person name="Pachon D.M.R."/>
            <person name="Bonatelli M.L."/>
            <person name="Correr F.H."/>
            <person name="Franceschini L.M."/>
            <person name="Leite T.F."/>
            <person name="Margarido G.R.A."/>
            <person name="Almeida C.A."/>
            <person name="Ferrarezi J.A."/>
            <person name="Labate C.A."/>
        </authorList>
    </citation>
    <scope>NUCLEOTIDE SEQUENCE</scope>
    <source>
        <strain evidence="16">MF-1</strain>
    </source>
</reference>
<sequence>MDTLQINPQSRKGYKYVLVLIDDYSCFNRIYPLTEKSQATEYIKSYLMEIKNKLDTTPSFLHTDHGGEFSSQSLVNFLTVHGISLERGPPESPQTNSVAERFNQTLLSKMRCLLGQSNVPISYWDEAAAHAS</sequence>
<dbReference type="GO" id="GO:0004519">
    <property type="term" value="F:endonuclease activity"/>
    <property type="evidence" value="ECO:0007669"/>
    <property type="project" value="UniProtKB-KW"/>
</dbReference>
<evidence type="ECO:0000256" key="7">
    <source>
        <dbReference type="ARBA" id="ARBA00022842"/>
    </source>
</evidence>
<evidence type="ECO:0000256" key="10">
    <source>
        <dbReference type="ARBA" id="ARBA00022918"/>
    </source>
</evidence>
<evidence type="ECO:0000256" key="13">
    <source>
        <dbReference type="ARBA" id="ARBA00048173"/>
    </source>
</evidence>
<evidence type="ECO:0000256" key="2">
    <source>
        <dbReference type="ARBA" id="ARBA00022695"/>
    </source>
</evidence>
<dbReference type="InterPro" id="IPR001584">
    <property type="entry name" value="Integrase_cat-core"/>
</dbReference>
<evidence type="ECO:0000256" key="8">
    <source>
        <dbReference type="ARBA" id="ARBA00022884"/>
    </source>
</evidence>
<dbReference type="Pfam" id="PF00665">
    <property type="entry name" value="rve"/>
    <property type="match status" value="1"/>
</dbReference>
<dbReference type="EMBL" id="AVOT02014033">
    <property type="protein sequence ID" value="MBW0497179.1"/>
    <property type="molecule type" value="Genomic_DNA"/>
</dbReference>
<keyword evidence="4" id="KW-0479">Metal-binding</keyword>
<comment type="catalytic activity">
    <reaction evidence="13">
        <text>DNA(n) + a 2'-deoxyribonucleoside 5'-triphosphate = DNA(n+1) + diphosphate</text>
        <dbReference type="Rhea" id="RHEA:22508"/>
        <dbReference type="Rhea" id="RHEA-COMP:17339"/>
        <dbReference type="Rhea" id="RHEA-COMP:17340"/>
        <dbReference type="ChEBI" id="CHEBI:33019"/>
        <dbReference type="ChEBI" id="CHEBI:61560"/>
        <dbReference type="ChEBI" id="CHEBI:173112"/>
        <dbReference type="EC" id="2.7.7.49"/>
    </reaction>
</comment>
<dbReference type="GO" id="GO:0005634">
    <property type="term" value="C:nucleus"/>
    <property type="evidence" value="ECO:0007669"/>
    <property type="project" value="UniProtKB-ARBA"/>
</dbReference>
<dbReference type="AlphaFoldDB" id="A0A9Q3D5E4"/>
<keyword evidence="11" id="KW-0239">DNA-directed DNA polymerase</keyword>
<keyword evidence="12" id="KW-0233">DNA recombination</keyword>
<dbReference type="GO" id="GO:0006310">
    <property type="term" value="P:DNA recombination"/>
    <property type="evidence" value="ECO:0007669"/>
    <property type="project" value="UniProtKB-KW"/>
</dbReference>
<evidence type="ECO:0000256" key="1">
    <source>
        <dbReference type="ARBA" id="ARBA00022578"/>
    </source>
</evidence>
<evidence type="ECO:0000256" key="3">
    <source>
        <dbReference type="ARBA" id="ARBA00022722"/>
    </source>
</evidence>
<evidence type="ECO:0000256" key="5">
    <source>
        <dbReference type="ARBA" id="ARBA00022759"/>
    </source>
</evidence>
<evidence type="ECO:0000313" key="16">
    <source>
        <dbReference type="EMBL" id="MBW0497179.1"/>
    </source>
</evidence>
<dbReference type="PROSITE" id="PS50994">
    <property type="entry name" value="INTEGRASE"/>
    <property type="match status" value="1"/>
</dbReference>
<dbReference type="GO" id="GO:0032196">
    <property type="term" value="P:transposition"/>
    <property type="evidence" value="ECO:0007669"/>
    <property type="project" value="UniProtKB-KW"/>
</dbReference>
<keyword evidence="10" id="KW-0695">RNA-directed DNA polymerase</keyword>
<dbReference type="InterPro" id="IPR012337">
    <property type="entry name" value="RNaseH-like_sf"/>
</dbReference>
<dbReference type="PANTHER" id="PTHR42648:SF11">
    <property type="entry name" value="TRANSPOSON TY4-P GAG-POL POLYPROTEIN"/>
    <property type="match status" value="1"/>
</dbReference>
<dbReference type="GO" id="GO:0046872">
    <property type="term" value="F:metal ion binding"/>
    <property type="evidence" value="ECO:0007669"/>
    <property type="project" value="UniProtKB-KW"/>
</dbReference>
<comment type="catalytic activity">
    <reaction evidence="14">
        <text>DNA(n) + a 2'-deoxyribonucleoside 5'-triphosphate = DNA(n+1) + diphosphate</text>
        <dbReference type="Rhea" id="RHEA:22508"/>
        <dbReference type="Rhea" id="RHEA-COMP:17339"/>
        <dbReference type="Rhea" id="RHEA-COMP:17340"/>
        <dbReference type="ChEBI" id="CHEBI:33019"/>
        <dbReference type="ChEBI" id="CHEBI:61560"/>
        <dbReference type="ChEBI" id="CHEBI:173112"/>
        <dbReference type="EC" id="2.7.7.7"/>
    </reaction>
</comment>
<evidence type="ECO:0000313" key="17">
    <source>
        <dbReference type="Proteomes" id="UP000765509"/>
    </source>
</evidence>
<keyword evidence="6" id="KW-0378">Hydrolase</keyword>
<dbReference type="InterPro" id="IPR039537">
    <property type="entry name" value="Retrotran_Ty1/copia-like"/>
</dbReference>
<keyword evidence="8" id="KW-0694">RNA-binding</keyword>
<dbReference type="GO" id="GO:0003887">
    <property type="term" value="F:DNA-directed DNA polymerase activity"/>
    <property type="evidence" value="ECO:0007669"/>
    <property type="project" value="UniProtKB-KW"/>
</dbReference>
<gene>
    <name evidence="16" type="ORF">O181_036894</name>
</gene>
<evidence type="ECO:0000256" key="6">
    <source>
        <dbReference type="ARBA" id="ARBA00022801"/>
    </source>
</evidence>
<dbReference type="GO" id="GO:0003723">
    <property type="term" value="F:RNA binding"/>
    <property type="evidence" value="ECO:0007669"/>
    <property type="project" value="UniProtKB-KW"/>
</dbReference>
<dbReference type="PANTHER" id="PTHR42648">
    <property type="entry name" value="TRANSPOSASE, PUTATIVE-RELATED"/>
    <property type="match status" value="1"/>
</dbReference>
<evidence type="ECO:0000256" key="12">
    <source>
        <dbReference type="ARBA" id="ARBA00023172"/>
    </source>
</evidence>
<evidence type="ECO:0000256" key="14">
    <source>
        <dbReference type="ARBA" id="ARBA00049244"/>
    </source>
</evidence>
<dbReference type="GO" id="GO:0016787">
    <property type="term" value="F:hydrolase activity"/>
    <property type="evidence" value="ECO:0007669"/>
    <property type="project" value="UniProtKB-KW"/>
</dbReference>
<dbReference type="InterPro" id="IPR036397">
    <property type="entry name" value="RNaseH_sf"/>
</dbReference>
<keyword evidence="7" id="KW-0460">Magnesium</keyword>
<keyword evidence="1" id="KW-0815">Transposition</keyword>
<dbReference type="GO" id="GO:0003964">
    <property type="term" value="F:RNA-directed DNA polymerase activity"/>
    <property type="evidence" value="ECO:0007669"/>
    <property type="project" value="UniProtKB-KW"/>
</dbReference>